<feature type="region of interest" description="Disordered" evidence="2">
    <location>
        <begin position="79"/>
        <end position="98"/>
    </location>
</feature>
<accession>A0ABX8EB51</accession>
<organism evidence="3 4">
    <name type="scientific">Novosphingobium decolorationis</name>
    <dbReference type="NCBI Taxonomy" id="2698673"/>
    <lineage>
        <taxon>Bacteria</taxon>
        <taxon>Pseudomonadati</taxon>
        <taxon>Pseudomonadota</taxon>
        <taxon>Alphaproteobacteria</taxon>
        <taxon>Sphingomonadales</taxon>
        <taxon>Sphingomonadaceae</taxon>
        <taxon>Novosphingobium</taxon>
    </lineage>
</organism>
<evidence type="ECO:0000313" key="3">
    <source>
        <dbReference type="EMBL" id="QVM85400.1"/>
    </source>
</evidence>
<comment type="function">
    <text evidence="1">Could be involved in insertion of integral membrane proteins into the membrane.</text>
</comment>
<dbReference type="PANTHER" id="PTHR33383">
    <property type="entry name" value="MEMBRANE PROTEIN INSERTION EFFICIENCY FACTOR-RELATED"/>
    <property type="match status" value="1"/>
</dbReference>
<gene>
    <name evidence="3" type="primary">yidD</name>
    <name evidence="3" type="ORF">HT578_18380</name>
</gene>
<dbReference type="Pfam" id="PF01809">
    <property type="entry name" value="YidD"/>
    <property type="match status" value="1"/>
</dbReference>
<evidence type="ECO:0000313" key="4">
    <source>
        <dbReference type="Proteomes" id="UP000677126"/>
    </source>
</evidence>
<dbReference type="Proteomes" id="UP000677126">
    <property type="component" value="Chromosome"/>
</dbReference>
<keyword evidence="1" id="KW-1003">Cell membrane</keyword>
<sequence>MKRLLALIARLPGLLLIAIARAWQLGPSAVLPPTCRFAPSCSQYAIEAVRAHGAIKGGCYAIWRLLRCNPWGGHGYDPVPGTQNQSKSETASADRCCH</sequence>
<name>A0ABX8EB51_9SPHN</name>
<dbReference type="EMBL" id="CP054856">
    <property type="protein sequence ID" value="QVM85400.1"/>
    <property type="molecule type" value="Genomic_DNA"/>
</dbReference>
<dbReference type="InterPro" id="IPR002696">
    <property type="entry name" value="Membr_insert_effic_factor_YidD"/>
</dbReference>
<dbReference type="RefSeq" id="WP_199904329.1">
    <property type="nucleotide sequence ID" value="NZ_CP054856.1"/>
</dbReference>
<evidence type="ECO:0000256" key="1">
    <source>
        <dbReference type="HAMAP-Rule" id="MF_00386"/>
    </source>
</evidence>
<comment type="subcellular location">
    <subcellularLocation>
        <location evidence="1">Cell membrane</location>
        <topology evidence="1">Peripheral membrane protein</topology>
        <orientation evidence="1">Cytoplasmic side</orientation>
    </subcellularLocation>
</comment>
<proteinExistence type="inferred from homology"/>
<keyword evidence="1" id="KW-0472">Membrane</keyword>
<dbReference type="SMART" id="SM01234">
    <property type="entry name" value="Haemolytic"/>
    <property type="match status" value="1"/>
</dbReference>
<feature type="compositionally biased region" description="Polar residues" evidence="2">
    <location>
        <begin position="81"/>
        <end position="91"/>
    </location>
</feature>
<reference evidence="3 4" key="1">
    <citation type="journal article" date="2021" name="Int. J. Syst. Evol. Microbiol.">
        <title>Novosphingobium decolorationis sp. nov., an aniline blue-decolourizing bacterium isolated from East Pacific sediment.</title>
        <authorList>
            <person name="Chen X."/>
            <person name="Dong B."/>
            <person name="Chen T."/>
            <person name="Ren N."/>
            <person name="Wang J."/>
            <person name="Xu Y."/>
            <person name="Yang J."/>
            <person name="Zhu S."/>
            <person name="Chen J."/>
        </authorList>
    </citation>
    <scope>NUCLEOTIDE SEQUENCE [LARGE SCALE GENOMIC DNA]</scope>
    <source>
        <strain evidence="3 4">502str22</strain>
    </source>
</reference>
<protein>
    <recommendedName>
        <fullName evidence="1">Putative membrane protein insertion efficiency factor</fullName>
    </recommendedName>
</protein>
<keyword evidence="4" id="KW-1185">Reference proteome</keyword>
<evidence type="ECO:0000256" key="2">
    <source>
        <dbReference type="SAM" id="MobiDB-lite"/>
    </source>
</evidence>
<dbReference type="HAMAP" id="MF_00386">
    <property type="entry name" value="UPF0161_YidD"/>
    <property type="match status" value="1"/>
</dbReference>
<dbReference type="PANTHER" id="PTHR33383:SF1">
    <property type="entry name" value="MEMBRANE PROTEIN INSERTION EFFICIENCY FACTOR-RELATED"/>
    <property type="match status" value="1"/>
</dbReference>
<comment type="similarity">
    <text evidence="1">Belongs to the UPF0161 family.</text>
</comment>
<dbReference type="NCBIfam" id="TIGR00278">
    <property type="entry name" value="membrane protein insertion efficiency factor YidD"/>
    <property type="match status" value="1"/>
</dbReference>